<dbReference type="SUPFAM" id="SSF63825">
    <property type="entry name" value="YWTD domain"/>
    <property type="match status" value="1"/>
</dbReference>
<accession>A0A177DX88</accession>
<dbReference type="Gene3D" id="2.120.10.30">
    <property type="entry name" value="TolB, C-terminal domain"/>
    <property type="match status" value="1"/>
</dbReference>
<dbReference type="InterPro" id="IPR011042">
    <property type="entry name" value="6-blade_b-propeller_TolB-like"/>
</dbReference>
<evidence type="ECO:0000313" key="2">
    <source>
        <dbReference type="EMBL" id="OAG24313.1"/>
    </source>
</evidence>
<name>A0A177DX88_ALTAL</name>
<keyword evidence="1" id="KW-0732">Signal</keyword>
<dbReference type="RefSeq" id="XP_018389734.1">
    <property type="nucleotide sequence ID" value="XM_018529556.1"/>
</dbReference>
<keyword evidence="3" id="KW-1185">Reference proteome</keyword>
<dbReference type="AlphaFoldDB" id="A0A177DX88"/>
<evidence type="ECO:0000313" key="3">
    <source>
        <dbReference type="Proteomes" id="UP000077248"/>
    </source>
</evidence>
<proteinExistence type="predicted"/>
<dbReference type="GeneID" id="29115150"/>
<dbReference type="OMA" id="PIPRWPT"/>
<dbReference type="STRING" id="5599.A0A177DX88"/>
<dbReference type="EMBL" id="KV441471">
    <property type="protein sequence ID" value="OAG24313.1"/>
    <property type="molecule type" value="Genomic_DNA"/>
</dbReference>
<sequence>MISLLSLLTLFQAYTAVAGLEPERLIVLDTGVGHRSTPIPRWPTSLRSLTTRGINATILTQFGANSNTTQASEPIGAYALAYSFSIPTLFSATGQDIVRTSTDGGDAETVLNADKDHYGQTMSMTVAEKEQKIYYGNSFTGLIKKANLDGSYDSLVRNVSEGLDYSILSYASAISYAGGIAVDEERGWLYWSSVRGVDDGSIRRVPISGLGEEQVLVSGIKTPGQIRVVKDSLFWIEGGRQSNSPTAIKFLDRYLSQLPSSGSPNTPIPTGTLISSSQSPLFFENDSTGEKQTLAITSFVVYRNGVEQKVWFVVNSAGRTVFGKLIEVVWRGSGDGRGPVSEVLNGDTEDVGVPVGVEYV</sequence>
<gene>
    <name evidence="2" type="ORF">CC77DRAFT_1091266</name>
</gene>
<protein>
    <submittedName>
        <fullName evidence="2">Uncharacterized protein</fullName>
    </submittedName>
</protein>
<feature type="chain" id="PRO_5008059928" evidence="1">
    <location>
        <begin position="20"/>
        <end position="360"/>
    </location>
</feature>
<dbReference type="Proteomes" id="UP000077248">
    <property type="component" value="Unassembled WGS sequence"/>
</dbReference>
<dbReference type="VEuPathDB" id="FungiDB:CC77DRAFT_1091266"/>
<reference evidence="2 3" key="1">
    <citation type="submission" date="2016-05" db="EMBL/GenBank/DDBJ databases">
        <title>Comparative analysis of secretome profiles of manganese(II)-oxidizing ascomycete fungi.</title>
        <authorList>
            <consortium name="DOE Joint Genome Institute"/>
            <person name="Zeiner C.A."/>
            <person name="Purvine S.O."/>
            <person name="Zink E.M."/>
            <person name="Wu S."/>
            <person name="Pasa-Tolic L."/>
            <person name="Chaput D.L."/>
            <person name="Haridas S."/>
            <person name="Grigoriev I.V."/>
            <person name="Santelli C.M."/>
            <person name="Hansel C.M."/>
        </authorList>
    </citation>
    <scope>NUCLEOTIDE SEQUENCE [LARGE SCALE GENOMIC DNA]</scope>
    <source>
        <strain evidence="2 3">SRC1lrK2f</strain>
    </source>
</reference>
<organism evidence="2 3">
    <name type="scientific">Alternaria alternata</name>
    <name type="common">Alternaria rot fungus</name>
    <name type="synonym">Torula alternata</name>
    <dbReference type="NCBI Taxonomy" id="5599"/>
    <lineage>
        <taxon>Eukaryota</taxon>
        <taxon>Fungi</taxon>
        <taxon>Dikarya</taxon>
        <taxon>Ascomycota</taxon>
        <taxon>Pezizomycotina</taxon>
        <taxon>Dothideomycetes</taxon>
        <taxon>Pleosporomycetidae</taxon>
        <taxon>Pleosporales</taxon>
        <taxon>Pleosporineae</taxon>
        <taxon>Pleosporaceae</taxon>
        <taxon>Alternaria</taxon>
        <taxon>Alternaria sect. Alternaria</taxon>
        <taxon>Alternaria alternata complex</taxon>
    </lineage>
</organism>
<feature type="signal peptide" evidence="1">
    <location>
        <begin position="1"/>
        <end position="19"/>
    </location>
</feature>
<dbReference type="KEGG" id="aalt:CC77DRAFT_1091266"/>
<evidence type="ECO:0000256" key="1">
    <source>
        <dbReference type="SAM" id="SignalP"/>
    </source>
</evidence>